<dbReference type="Proteomes" id="UP000663881">
    <property type="component" value="Unassembled WGS sequence"/>
</dbReference>
<feature type="transmembrane region" description="Helical" evidence="5">
    <location>
        <begin position="16"/>
        <end position="37"/>
    </location>
</feature>
<comment type="caution">
    <text evidence="7">The sequence shown here is derived from an EMBL/GenBank/DDBJ whole genome shotgun (WGS) entry which is preliminary data.</text>
</comment>
<organism evidence="7 8">
    <name type="scientific">Adineta steineri</name>
    <dbReference type="NCBI Taxonomy" id="433720"/>
    <lineage>
        <taxon>Eukaryota</taxon>
        <taxon>Metazoa</taxon>
        <taxon>Spiralia</taxon>
        <taxon>Gnathifera</taxon>
        <taxon>Rotifera</taxon>
        <taxon>Eurotatoria</taxon>
        <taxon>Bdelloidea</taxon>
        <taxon>Adinetida</taxon>
        <taxon>Adinetidae</taxon>
        <taxon>Adineta</taxon>
    </lineage>
</organism>
<dbReference type="GO" id="GO:0016020">
    <property type="term" value="C:membrane"/>
    <property type="evidence" value="ECO:0007669"/>
    <property type="project" value="UniProtKB-SubCell"/>
</dbReference>
<dbReference type="SUPFAM" id="SSF161111">
    <property type="entry name" value="Cation efflux protein transmembrane domain-like"/>
    <property type="match status" value="1"/>
</dbReference>
<feature type="non-terminal residue" evidence="7">
    <location>
        <position position="1"/>
    </location>
</feature>
<reference evidence="7" key="1">
    <citation type="submission" date="2021-02" db="EMBL/GenBank/DDBJ databases">
        <authorList>
            <person name="Nowell W R."/>
        </authorList>
    </citation>
    <scope>NUCLEOTIDE SEQUENCE</scope>
</reference>
<evidence type="ECO:0000256" key="3">
    <source>
        <dbReference type="ARBA" id="ARBA00022989"/>
    </source>
</evidence>
<keyword evidence="2 5" id="KW-0812">Transmembrane</keyword>
<dbReference type="Pfam" id="PF01545">
    <property type="entry name" value="Cation_efflux"/>
    <property type="match status" value="1"/>
</dbReference>
<dbReference type="Gene3D" id="1.20.1510.10">
    <property type="entry name" value="Cation efflux protein transmembrane domain"/>
    <property type="match status" value="1"/>
</dbReference>
<protein>
    <recommendedName>
        <fullName evidence="6">Cation efflux protein transmembrane domain-containing protein</fullName>
    </recommendedName>
</protein>
<feature type="domain" description="Cation efflux protein transmembrane" evidence="6">
    <location>
        <begin position="9"/>
        <end position="104"/>
    </location>
</feature>
<evidence type="ECO:0000259" key="6">
    <source>
        <dbReference type="Pfam" id="PF01545"/>
    </source>
</evidence>
<comment type="subcellular location">
    <subcellularLocation>
        <location evidence="1">Membrane</location>
        <topology evidence="1">Multi-pass membrane protein</topology>
    </subcellularLocation>
</comment>
<evidence type="ECO:0000256" key="5">
    <source>
        <dbReference type="SAM" id="Phobius"/>
    </source>
</evidence>
<evidence type="ECO:0000256" key="1">
    <source>
        <dbReference type="ARBA" id="ARBA00004141"/>
    </source>
</evidence>
<evidence type="ECO:0000313" key="7">
    <source>
        <dbReference type="EMBL" id="CAF4381859.1"/>
    </source>
</evidence>
<dbReference type="AlphaFoldDB" id="A0A820N437"/>
<keyword evidence="3 5" id="KW-1133">Transmembrane helix</keyword>
<dbReference type="GO" id="GO:0008324">
    <property type="term" value="F:monoatomic cation transmembrane transporter activity"/>
    <property type="evidence" value="ECO:0007669"/>
    <property type="project" value="InterPro"/>
</dbReference>
<name>A0A820N437_9BILA</name>
<keyword evidence="4 5" id="KW-0472">Membrane</keyword>
<dbReference type="InterPro" id="IPR027469">
    <property type="entry name" value="Cation_efflux_TMD_sf"/>
</dbReference>
<feature type="transmembrane region" description="Helical" evidence="5">
    <location>
        <begin position="58"/>
        <end position="77"/>
    </location>
</feature>
<dbReference type="EMBL" id="CAJOAY010025273">
    <property type="protein sequence ID" value="CAF4381859.1"/>
    <property type="molecule type" value="Genomic_DNA"/>
</dbReference>
<sequence length="140" mass="15666">HNEKINPLVSLLVETVVMLLDGYYHLCQAILCTVRIVSQRIQFTYTSRHTYGLARVGVVGELVAFISFFSLSISVFLESIKHLVDVIFVIPKRETNSTTLFTAHGHEHIHSLIDHPRFILSVGIYATLSNCLLGVAILCT</sequence>
<feature type="transmembrane region" description="Helical" evidence="5">
    <location>
        <begin position="118"/>
        <end position="139"/>
    </location>
</feature>
<accession>A0A820N437</accession>
<proteinExistence type="predicted"/>
<evidence type="ECO:0000256" key="4">
    <source>
        <dbReference type="ARBA" id="ARBA00023136"/>
    </source>
</evidence>
<dbReference type="InterPro" id="IPR058533">
    <property type="entry name" value="Cation_efflux_TM"/>
</dbReference>
<evidence type="ECO:0000256" key="2">
    <source>
        <dbReference type="ARBA" id="ARBA00022692"/>
    </source>
</evidence>
<evidence type="ECO:0000313" key="8">
    <source>
        <dbReference type="Proteomes" id="UP000663881"/>
    </source>
</evidence>
<gene>
    <name evidence="7" type="ORF">OKA104_LOCUS50403</name>
</gene>